<name>A0A225WF39_9STRA</name>
<reference evidence="3" key="1">
    <citation type="submission" date="2017-03" db="EMBL/GenBank/DDBJ databases">
        <title>Phytopthora megakarya and P. palmivora, two closely related causual agents of cacao black pod achieved similar genome size and gene model numbers by different mechanisms.</title>
        <authorList>
            <person name="Ali S."/>
            <person name="Shao J."/>
            <person name="Larry D.J."/>
            <person name="Kronmiller B."/>
            <person name="Shen D."/>
            <person name="Strem M.D."/>
            <person name="Melnick R.L."/>
            <person name="Guiltinan M.J."/>
            <person name="Tyler B.M."/>
            <person name="Meinhardt L.W."/>
            <person name="Bailey B.A."/>
        </authorList>
    </citation>
    <scope>NUCLEOTIDE SEQUENCE [LARGE SCALE GENOMIC DNA]</scope>
    <source>
        <strain evidence="3">zdho120</strain>
    </source>
</reference>
<dbReference type="GO" id="GO:0003964">
    <property type="term" value="F:RNA-directed DNA polymerase activity"/>
    <property type="evidence" value="ECO:0007669"/>
    <property type="project" value="UniProtKB-KW"/>
</dbReference>
<dbReference type="PANTHER" id="PTHR19446">
    <property type="entry name" value="REVERSE TRANSCRIPTASES"/>
    <property type="match status" value="1"/>
</dbReference>
<evidence type="ECO:0000313" key="2">
    <source>
        <dbReference type="EMBL" id="OWZ16004.1"/>
    </source>
</evidence>
<keyword evidence="2" id="KW-0808">Transferase</keyword>
<protein>
    <submittedName>
        <fullName evidence="2">Reverse transcriptase</fullName>
    </submittedName>
</protein>
<dbReference type="STRING" id="4795.A0A225WF39"/>
<dbReference type="InterPro" id="IPR000477">
    <property type="entry name" value="RT_dom"/>
</dbReference>
<dbReference type="OrthoDB" id="126439at2759"/>
<dbReference type="AlphaFoldDB" id="A0A225WF39"/>
<keyword evidence="2" id="KW-0548">Nucleotidyltransferase</keyword>
<feature type="domain" description="Reverse transcriptase" evidence="1">
    <location>
        <begin position="95"/>
        <end position="202"/>
    </location>
</feature>
<sequence length="209" mass="23141">MADAVAHYVRIPTECRVSKAENTSLLAPITEDDILVAVRGLSRRKAGGEDGLNNDFYADYADVIAPKLAQTCNSLLQGAPPPASFLKAVVGPLRKKGDSSNALDYRPILLLQSSYKIFAKILATRLQSFLGKLIGDTQQGFVHGRQMDRSVAMMLAVLETVYRDQQGLPGDTPGILLLDFAKEYDTVDRVYQFEVLRHFGFDLRFVDLM</sequence>
<accession>A0A225WF39</accession>
<keyword evidence="3" id="KW-1185">Reference proteome</keyword>
<dbReference type="Pfam" id="PF00078">
    <property type="entry name" value="RVT_1"/>
    <property type="match status" value="1"/>
</dbReference>
<evidence type="ECO:0000259" key="1">
    <source>
        <dbReference type="Pfam" id="PF00078"/>
    </source>
</evidence>
<organism evidence="2 3">
    <name type="scientific">Phytophthora megakarya</name>
    <dbReference type="NCBI Taxonomy" id="4795"/>
    <lineage>
        <taxon>Eukaryota</taxon>
        <taxon>Sar</taxon>
        <taxon>Stramenopiles</taxon>
        <taxon>Oomycota</taxon>
        <taxon>Peronosporomycetes</taxon>
        <taxon>Peronosporales</taxon>
        <taxon>Peronosporaceae</taxon>
        <taxon>Phytophthora</taxon>
    </lineage>
</organism>
<comment type="caution">
    <text evidence="2">The sequence shown here is derived from an EMBL/GenBank/DDBJ whole genome shotgun (WGS) entry which is preliminary data.</text>
</comment>
<proteinExistence type="predicted"/>
<gene>
    <name evidence="2" type="ORF">PHMEG_00010256</name>
</gene>
<dbReference type="EMBL" id="NBNE01001012">
    <property type="protein sequence ID" value="OWZ16004.1"/>
    <property type="molecule type" value="Genomic_DNA"/>
</dbReference>
<dbReference type="Proteomes" id="UP000198211">
    <property type="component" value="Unassembled WGS sequence"/>
</dbReference>
<evidence type="ECO:0000313" key="3">
    <source>
        <dbReference type="Proteomes" id="UP000198211"/>
    </source>
</evidence>
<keyword evidence="2" id="KW-0695">RNA-directed DNA polymerase</keyword>